<evidence type="ECO:0000313" key="2">
    <source>
        <dbReference type="Proteomes" id="UP000663920"/>
    </source>
</evidence>
<name>A0A975H6R2_9FLAO</name>
<proteinExistence type="predicted"/>
<dbReference type="Proteomes" id="UP000663920">
    <property type="component" value="Chromosome"/>
</dbReference>
<accession>A0A975H6R2</accession>
<dbReference type="KEGG" id="pcea:J3359_00135"/>
<evidence type="ECO:0000313" key="1">
    <source>
        <dbReference type="EMBL" id="QTE22726.1"/>
    </source>
</evidence>
<dbReference type="RefSeq" id="WP_208078651.1">
    <property type="nucleotide sequence ID" value="NZ_CP071869.1"/>
</dbReference>
<dbReference type="AlphaFoldDB" id="A0A975H6R2"/>
<sequence>MTTNGSYLERNIFQESFSTLKDSHRITKGNIKFTLRIIVPYPFSSNKLGL</sequence>
<keyword evidence="2" id="KW-1185">Reference proteome</keyword>
<reference evidence="1 2" key="1">
    <citation type="submission" date="2021-03" db="EMBL/GenBank/DDBJ databases">
        <title>Complete genome of Polaribacter_sp.SM13.</title>
        <authorList>
            <person name="Jeong S.W."/>
            <person name="Bae J.W."/>
        </authorList>
    </citation>
    <scope>NUCLEOTIDE SEQUENCE [LARGE SCALE GENOMIC DNA]</scope>
    <source>
        <strain evidence="1 2">SM13</strain>
    </source>
</reference>
<gene>
    <name evidence="1" type="ORF">J3359_00135</name>
</gene>
<organism evidence="1 2">
    <name type="scientific">Polaribacter cellanae</name>
    <dbReference type="NCBI Taxonomy" id="2818493"/>
    <lineage>
        <taxon>Bacteria</taxon>
        <taxon>Pseudomonadati</taxon>
        <taxon>Bacteroidota</taxon>
        <taxon>Flavobacteriia</taxon>
        <taxon>Flavobacteriales</taxon>
        <taxon>Flavobacteriaceae</taxon>
    </lineage>
</organism>
<protein>
    <submittedName>
        <fullName evidence="1">Uncharacterized protein</fullName>
    </submittedName>
</protein>
<dbReference type="EMBL" id="CP071869">
    <property type="protein sequence ID" value="QTE22726.1"/>
    <property type="molecule type" value="Genomic_DNA"/>
</dbReference>